<dbReference type="GO" id="GO:0005886">
    <property type="term" value="C:plasma membrane"/>
    <property type="evidence" value="ECO:0007669"/>
    <property type="project" value="UniProtKB-SubCell"/>
</dbReference>
<evidence type="ECO:0000256" key="6">
    <source>
        <dbReference type="ARBA" id="ARBA00022989"/>
    </source>
</evidence>
<keyword evidence="3" id="KW-0328">Glycosyltransferase</keyword>
<sequence length="417" mass="47090">MEAWSRNCFSSIRVLLLVALSVRLVLALGLQIYLDQTPDRSFLIAGDAAGYWELASNIAAGEPYEIYDPPRQILRMPGFPVVLTIPIKLFEGSFLAARIWLALFGVLAVYLCYRLALELADGKTAILAAWLVALHPVMAGFSVVILSETCFAASLLASLWSLQRIQAHPDSSLFPVMAGVLAAVATYMRPVWILFPLIWAVYQLFVQQRKTIVGRNLLLILIGMALTLSPWVYRNYQVSGQFVVTSLWSGPSLYDGFNPNATGASDMTFFETDNLPATMSEYEVDQEYRQRAWQFARKNPWRSFELAGLKAVRFWRPWPVAEEVSSPLIAWGIGGLNTILYLVVLLAIWRFRNRSDLLFYTLTPLIYFAVIHMLFVGSLRYRLPAEYPLLILAALFLSKSRNNREIDEQGAVRMNAK</sequence>
<dbReference type="InterPro" id="IPR038731">
    <property type="entry name" value="RgtA/B/C-like"/>
</dbReference>
<feature type="transmembrane region" description="Helical" evidence="8">
    <location>
        <begin position="213"/>
        <end position="233"/>
    </location>
</feature>
<evidence type="ECO:0000256" key="8">
    <source>
        <dbReference type="SAM" id="Phobius"/>
    </source>
</evidence>
<gene>
    <name evidence="10" type="ORF">Pla110_26490</name>
</gene>
<name>A0A518CNX0_9PLAN</name>
<protein>
    <recommendedName>
        <fullName evidence="9">Glycosyltransferase RgtA/B/C/D-like domain-containing protein</fullName>
    </recommendedName>
</protein>
<evidence type="ECO:0000313" key="10">
    <source>
        <dbReference type="EMBL" id="QDU80913.1"/>
    </source>
</evidence>
<feature type="transmembrane region" description="Helical" evidence="8">
    <location>
        <begin position="176"/>
        <end position="201"/>
    </location>
</feature>
<evidence type="ECO:0000256" key="2">
    <source>
        <dbReference type="ARBA" id="ARBA00022475"/>
    </source>
</evidence>
<comment type="subcellular location">
    <subcellularLocation>
        <location evidence="1">Cell membrane</location>
        <topology evidence="1">Multi-pass membrane protein</topology>
    </subcellularLocation>
</comment>
<dbReference type="EMBL" id="CP036281">
    <property type="protein sequence ID" value="QDU80913.1"/>
    <property type="molecule type" value="Genomic_DNA"/>
</dbReference>
<feature type="transmembrane region" description="Helical" evidence="8">
    <location>
        <begin position="12"/>
        <end position="34"/>
    </location>
</feature>
<evidence type="ECO:0000256" key="7">
    <source>
        <dbReference type="ARBA" id="ARBA00023136"/>
    </source>
</evidence>
<keyword evidence="2" id="KW-1003">Cell membrane</keyword>
<keyword evidence="5 8" id="KW-0812">Transmembrane</keyword>
<feature type="transmembrane region" description="Helical" evidence="8">
    <location>
        <begin position="357"/>
        <end position="375"/>
    </location>
</feature>
<dbReference type="PANTHER" id="PTHR33908">
    <property type="entry name" value="MANNOSYLTRANSFERASE YKCB-RELATED"/>
    <property type="match status" value="1"/>
</dbReference>
<keyword evidence="4" id="KW-0808">Transferase</keyword>
<dbReference type="Pfam" id="PF13231">
    <property type="entry name" value="PMT_2"/>
    <property type="match status" value="1"/>
</dbReference>
<reference evidence="10 11" key="1">
    <citation type="submission" date="2019-02" db="EMBL/GenBank/DDBJ databases">
        <title>Deep-cultivation of Planctomycetes and their phenomic and genomic characterization uncovers novel biology.</title>
        <authorList>
            <person name="Wiegand S."/>
            <person name="Jogler M."/>
            <person name="Boedeker C."/>
            <person name="Pinto D."/>
            <person name="Vollmers J."/>
            <person name="Rivas-Marin E."/>
            <person name="Kohn T."/>
            <person name="Peeters S.H."/>
            <person name="Heuer A."/>
            <person name="Rast P."/>
            <person name="Oberbeckmann S."/>
            <person name="Bunk B."/>
            <person name="Jeske O."/>
            <person name="Meyerdierks A."/>
            <person name="Storesund J.E."/>
            <person name="Kallscheuer N."/>
            <person name="Luecker S."/>
            <person name="Lage O.M."/>
            <person name="Pohl T."/>
            <person name="Merkel B.J."/>
            <person name="Hornburger P."/>
            <person name="Mueller R.-W."/>
            <person name="Bruemmer F."/>
            <person name="Labrenz M."/>
            <person name="Spormann A.M."/>
            <person name="Op den Camp H."/>
            <person name="Overmann J."/>
            <person name="Amann R."/>
            <person name="Jetten M.S.M."/>
            <person name="Mascher T."/>
            <person name="Medema M.H."/>
            <person name="Devos D.P."/>
            <person name="Kaster A.-K."/>
            <person name="Ovreas L."/>
            <person name="Rohde M."/>
            <person name="Galperin M.Y."/>
            <person name="Jogler C."/>
        </authorList>
    </citation>
    <scope>NUCLEOTIDE SEQUENCE [LARGE SCALE GENOMIC DNA]</scope>
    <source>
        <strain evidence="10 11">Pla110</strain>
    </source>
</reference>
<dbReference type="GO" id="GO:0009103">
    <property type="term" value="P:lipopolysaccharide biosynthetic process"/>
    <property type="evidence" value="ECO:0007669"/>
    <property type="project" value="UniProtKB-ARBA"/>
</dbReference>
<evidence type="ECO:0000256" key="3">
    <source>
        <dbReference type="ARBA" id="ARBA00022676"/>
    </source>
</evidence>
<evidence type="ECO:0000256" key="4">
    <source>
        <dbReference type="ARBA" id="ARBA00022679"/>
    </source>
</evidence>
<evidence type="ECO:0000259" key="9">
    <source>
        <dbReference type="Pfam" id="PF13231"/>
    </source>
</evidence>
<proteinExistence type="predicted"/>
<organism evidence="10 11">
    <name type="scientific">Polystyrenella longa</name>
    <dbReference type="NCBI Taxonomy" id="2528007"/>
    <lineage>
        <taxon>Bacteria</taxon>
        <taxon>Pseudomonadati</taxon>
        <taxon>Planctomycetota</taxon>
        <taxon>Planctomycetia</taxon>
        <taxon>Planctomycetales</taxon>
        <taxon>Planctomycetaceae</taxon>
        <taxon>Polystyrenella</taxon>
    </lineage>
</organism>
<dbReference type="PANTHER" id="PTHR33908:SF11">
    <property type="entry name" value="MEMBRANE PROTEIN"/>
    <property type="match status" value="1"/>
</dbReference>
<dbReference type="Proteomes" id="UP000317178">
    <property type="component" value="Chromosome"/>
</dbReference>
<evidence type="ECO:0000313" key="11">
    <source>
        <dbReference type="Proteomes" id="UP000317178"/>
    </source>
</evidence>
<keyword evidence="6 8" id="KW-1133">Transmembrane helix</keyword>
<feature type="domain" description="Glycosyltransferase RgtA/B/C/D-like" evidence="9">
    <location>
        <begin position="77"/>
        <end position="233"/>
    </location>
</feature>
<evidence type="ECO:0000256" key="1">
    <source>
        <dbReference type="ARBA" id="ARBA00004651"/>
    </source>
</evidence>
<feature type="transmembrane region" description="Helical" evidence="8">
    <location>
        <begin position="125"/>
        <end position="156"/>
    </location>
</feature>
<dbReference type="GO" id="GO:0016763">
    <property type="term" value="F:pentosyltransferase activity"/>
    <property type="evidence" value="ECO:0007669"/>
    <property type="project" value="TreeGrafter"/>
</dbReference>
<dbReference type="KEGG" id="plon:Pla110_26490"/>
<evidence type="ECO:0000256" key="5">
    <source>
        <dbReference type="ARBA" id="ARBA00022692"/>
    </source>
</evidence>
<keyword evidence="7 8" id="KW-0472">Membrane</keyword>
<dbReference type="AlphaFoldDB" id="A0A518CNX0"/>
<feature type="transmembrane region" description="Helical" evidence="8">
    <location>
        <begin position="328"/>
        <end position="348"/>
    </location>
</feature>
<feature type="transmembrane region" description="Helical" evidence="8">
    <location>
        <begin position="95"/>
        <end position="113"/>
    </location>
</feature>
<accession>A0A518CNX0</accession>
<dbReference type="InterPro" id="IPR050297">
    <property type="entry name" value="LipidA_mod_glycosyltrf_83"/>
</dbReference>
<dbReference type="RefSeq" id="WP_144996143.1">
    <property type="nucleotide sequence ID" value="NZ_CP036281.1"/>
</dbReference>
<keyword evidence="11" id="KW-1185">Reference proteome</keyword>
<dbReference type="OrthoDB" id="232864at2"/>